<keyword evidence="9" id="KW-1185">Reference proteome</keyword>
<evidence type="ECO:0000256" key="4">
    <source>
        <dbReference type="ARBA" id="ARBA00023143"/>
    </source>
</evidence>
<evidence type="ECO:0000313" key="9">
    <source>
        <dbReference type="Proteomes" id="UP001317705"/>
    </source>
</evidence>
<dbReference type="EMBL" id="AP027151">
    <property type="protein sequence ID" value="BDV44432.1"/>
    <property type="molecule type" value="Genomic_DNA"/>
</dbReference>
<protein>
    <recommendedName>
        <fullName evidence="5">Flagellar hook-associated protein 2</fullName>
        <shortName evidence="5">HAP2</shortName>
    </recommendedName>
    <alternativeName>
        <fullName evidence="5">Flagellar cap protein</fullName>
    </alternativeName>
</protein>
<dbReference type="InterPro" id="IPR003481">
    <property type="entry name" value="FliD_N"/>
</dbReference>
<evidence type="ECO:0000256" key="1">
    <source>
        <dbReference type="ARBA" id="ARBA00009764"/>
    </source>
</evidence>
<organism evidence="8 9">
    <name type="scientific">Geotalea uraniireducens</name>
    <dbReference type="NCBI Taxonomy" id="351604"/>
    <lineage>
        <taxon>Bacteria</taxon>
        <taxon>Pseudomonadati</taxon>
        <taxon>Thermodesulfobacteriota</taxon>
        <taxon>Desulfuromonadia</taxon>
        <taxon>Geobacterales</taxon>
        <taxon>Geobacteraceae</taxon>
        <taxon>Geotalea</taxon>
    </lineage>
</organism>
<evidence type="ECO:0000259" key="7">
    <source>
        <dbReference type="Pfam" id="PF07195"/>
    </source>
</evidence>
<comment type="subunit">
    <text evidence="2 5">Homopentamer.</text>
</comment>
<evidence type="ECO:0000256" key="2">
    <source>
        <dbReference type="ARBA" id="ARBA00011255"/>
    </source>
</evidence>
<evidence type="ECO:0000259" key="6">
    <source>
        <dbReference type="Pfam" id="PF02465"/>
    </source>
</evidence>
<evidence type="ECO:0000256" key="3">
    <source>
        <dbReference type="ARBA" id="ARBA00023054"/>
    </source>
</evidence>
<name>A0ABM8EPA5_9BACT</name>
<evidence type="ECO:0000256" key="5">
    <source>
        <dbReference type="RuleBase" id="RU362066"/>
    </source>
</evidence>
<feature type="domain" description="Flagellar hook-associated protein 2 N-terminal" evidence="6">
    <location>
        <begin position="11"/>
        <end position="107"/>
    </location>
</feature>
<dbReference type="Pfam" id="PF07195">
    <property type="entry name" value="FliD_C"/>
    <property type="match status" value="1"/>
</dbReference>
<keyword evidence="5" id="KW-0964">Secreted</keyword>
<gene>
    <name evidence="8" type="primary">fliD</name>
    <name evidence="8" type="ORF">GURASL_33550</name>
</gene>
<accession>A0ABM8EPA5</accession>
<dbReference type="PANTHER" id="PTHR30288">
    <property type="entry name" value="FLAGELLAR CAP/ASSEMBLY PROTEIN FLID"/>
    <property type="match status" value="1"/>
</dbReference>
<keyword evidence="8" id="KW-0969">Cilium</keyword>
<comment type="subcellular location">
    <subcellularLocation>
        <location evidence="5">Secreted</location>
    </subcellularLocation>
    <subcellularLocation>
        <location evidence="5">Bacterial flagellum</location>
    </subcellularLocation>
</comment>
<dbReference type="InterPro" id="IPR040026">
    <property type="entry name" value="FliD"/>
</dbReference>
<reference evidence="8 9" key="1">
    <citation type="submission" date="2022-12" db="EMBL/GenBank/DDBJ databases">
        <title>Polyphasic characterization of Geotalea uranireducens NIT-SL11 newly isolated from a complex of sewage sludge and microbially reduced graphene oxide.</title>
        <authorList>
            <person name="Xie L."/>
            <person name="Yoshida N."/>
            <person name="Meng L."/>
        </authorList>
    </citation>
    <scope>NUCLEOTIDE SEQUENCE [LARGE SCALE GENOMIC DNA]</scope>
    <source>
        <strain evidence="8 9">NIT-SL11</strain>
    </source>
</reference>
<keyword evidence="8" id="KW-0966">Cell projection</keyword>
<dbReference type="InterPro" id="IPR010809">
    <property type="entry name" value="FliD_C"/>
</dbReference>
<dbReference type="Proteomes" id="UP001317705">
    <property type="component" value="Chromosome"/>
</dbReference>
<sequence>MSSISFGGLATGIDTKSIISQLISLERAPEQLLQAQQQTNSKKISEFQKIEDALSSLQDIVQGFNTPLTFKAVQSSVGDSSVLGATATSSAIPGTHSVQVVALAKNQRQVSTGVASDTATDTFSTGSFTIDGQTVTIGSGQNSLQGIVAAINSSGAKVSASIINDGTSYRMVINGTDAQNHVFDFSGIETGQKVIDVTDPTYVAAYQDAAPAQLVVDGVAMTKQSNTVTDAIQGVTLNLLKEGATTTVAVTNDTDAITQKINNFVTAYNKVVTLVNSESAYDASSKTAGVLSGNSTVRTIQQQLRSLLTTTVSGASGSITSLAALGINSDSKTGTLSVDSAKLSDALSNHYNDVVDYFSHNGDSVVTLAQNQYGIAQQFNMVIDSMVHPYVADGMASNGSIEIAKRSLTNANADMDKRISDMEDLIAQKQTALENQFNAMELLVSNLQSQGNMLLNSLSASLSSTSKTSS</sequence>
<keyword evidence="4 5" id="KW-0975">Bacterial flagellum</keyword>
<proteinExistence type="inferred from homology"/>
<dbReference type="PANTHER" id="PTHR30288:SF0">
    <property type="entry name" value="FLAGELLAR HOOK-ASSOCIATED PROTEIN 2"/>
    <property type="match status" value="1"/>
</dbReference>
<comment type="similarity">
    <text evidence="1 5">Belongs to the FliD family.</text>
</comment>
<keyword evidence="3" id="KW-0175">Coiled coil</keyword>
<comment type="function">
    <text evidence="5">Required for morphogenesis and for the elongation of the flagellar filament by facilitating polymerization of the flagellin monomers at the tip of growing filament. Forms a capping structure, which prevents flagellin subunits (transported through the central channel of the flagellum) from leaking out without polymerization at the distal end.</text>
</comment>
<dbReference type="Pfam" id="PF02465">
    <property type="entry name" value="FliD_N"/>
    <property type="match status" value="1"/>
</dbReference>
<dbReference type="RefSeq" id="WP_282000532.1">
    <property type="nucleotide sequence ID" value="NZ_AP027151.1"/>
</dbReference>
<evidence type="ECO:0000313" key="8">
    <source>
        <dbReference type="EMBL" id="BDV44432.1"/>
    </source>
</evidence>
<feature type="domain" description="Flagellar hook-associated protein 2 C-terminal" evidence="7">
    <location>
        <begin position="209"/>
        <end position="449"/>
    </location>
</feature>
<keyword evidence="8" id="KW-0282">Flagellum</keyword>